<dbReference type="OrthoDB" id="2108802at2759"/>
<feature type="domain" description="Glycoside-hydrolase family GH114 TIM-barrel" evidence="1">
    <location>
        <begin position="11"/>
        <end position="230"/>
    </location>
</feature>
<evidence type="ECO:0000313" key="3">
    <source>
        <dbReference type="Proteomes" id="UP000683360"/>
    </source>
</evidence>
<comment type="caution">
    <text evidence="2">The sequence shown here is derived from an EMBL/GenBank/DDBJ whole genome shotgun (WGS) entry which is preliminary data.</text>
</comment>
<dbReference type="Pfam" id="PF03537">
    <property type="entry name" value="Glyco_hydro_114"/>
    <property type="match status" value="1"/>
</dbReference>
<dbReference type="PANTHER" id="PTHR35273:SF2">
    <property type="entry name" value="ALPHA-GALACTOSIDASE"/>
    <property type="match status" value="1"/>
</dbReference>
<dbReference type="SUPFAM" id="SSF51445">
    <property type="entry name" value="(Trans)glycosidases"/>
    <property type="match status" value="1"/>
</dbReference>
<evidence type="ECO:0000259" key="1">
    <source>
        <dbReference type="Pfam" id="PF03537"/>
    </source>
</evidence>
<gene>
    <name evidence="2" type="ORF">MEDL_7326</name>
</gene>
<sequence>MAWNNVIGEPQINTDINGSMFVVDLFDVHKSIIEDFHRKGKKVICYFSAGTKEDWRNDAGEFPSDGLGIPNKHWPGETWVDIRNSQVRRIMRDRIELANSRHCDGVDPDNVDGYSQNQAGLHLTPDDQLDYNRYLAKEAHGYGLAIGLKNDVSQLNDLVGDFDFAINESCMTYSECDLYKPFFYARKPVFHIQYVSSSTEGHHKQHEICSSSKRPHYINTIIKVRRLDNWKLAC</sequence>
<dbReference type="AlphaFoldDB" id="A0A8S3Q5Z2"/>
<name>A0A8S3Q5Z2_MYTED</name>
<dbReference type="InterPro" id="IPR004352">
    <property type="entry name" value="GH114_TIM-barrel"/>
</dbReference>
<dbReference type="InterPro" id="IPR017853">
    <property type="entry name" value="GH"/>
</dbReference>
<dbReference type="InterPro" id="IPR013785">
    <property type="entry name" value="Aldolase_TIM"/>
</dbReference>
<reference evidence="2" key="1">
    <citation type="submission" date="2021-03" db="EMBL/GenBank/DDBJ databases">
        <authorList>
            <person name="Bekaert M."/>
        </authorList>
    </citation>
    <scope>NUCLEOTIDE SEQUENCE</scope>
</reference>
<keyword evidence="3" id="KW-1185">Reference proteome</keyword>
<organism evidence="2 3">
    <name type="scientific">Mytilus edulis</name>
    <name type="common">Blue mussel</name>
    <dbReference type="NCBI Taxonomy" id="6550"/>
    <lineage>
        <taxon>Eukaryota</taxon>
        <taxon>Metazoa</taxon>
        <taxon>Spiralia</taxon>
        <taxon>Lophotrochozoa</taxon>
        <taxon>Mollusca</taxon>
        <taxon>Bivalvia</taxon>
        <taxon>Autobranchia</taxon>
        <taxon>Pteriomorphia</taxon>
        <taxon>Mytilida</taxon>
        <taxon>Mytiloidea</taxon>
        <taxon>Mytilidae</taxon>
        <taxon>Mytilinae</taxon>
        <taxon>Mytilus</taxon>
    </lineage>
</organism>
<dbReference type="Gene3D" id="3.20.20.70">
    <property type="entry name" value="Aldolase class I"/>
    <property type="match status" value="1"/>
</dbReference>
<dbReference type="EMBL" id="CAJPWZ010000380">
    <property type="protein sequence ID" value="CAG2192179.1"/>
    <property type="molecule type" value="Genomic_DNA"/>
</dbReference>
<proteinExistence type="predicted"/>
<accession>A0A8S3Q5Z2</accession>
<evidence type="ECO:0000313" key="2">
    <source>
        <dbReference type="EMBL" id="CAG2192179.1"/>
    </source>
</evidence>
<protein>
    <recommendedName>
        <fullName evidence="1">Glycoside-hydrolase family GH114 TIM-barrel domain-containing protein</fullName>
    </recommendedName>
</protein>
<dbReference type="PANTHER" id="PTHR35273">
    <property type="entry name" value="ALPHA-1,4 POLYGALACTOSAMINIDASE, PUTATIVE (AFU_ORTHOLOGUE AFUA_3G07890)-RELATED"/>
    <property type="match status" value="1"/>
</dbReference>
<dbReference type="Proteomes" id="UP000683360">
    <property type="component" value="Unassembled WGS sequence"/>
</dbReference>